<reference evidence="1 2" key="1">
    <citation type="journal article" date="2020" name="Cell">
        <title>Large-Scale Comparative Analyses of Tick Genomes Elucidate Their Genetic Diversity and Vector Capacities.</title>
        <authorList>
            <consortium name="Tick Genome and Microbiome Consortium (TIGMIC)"/>
            <person name="Jia N."/>
            <person name="Wang J."/>
            <person name="Shi W."/>
            <person name="Du L."/>
            <person name="Sun Y."/>
            <person name="Zhan W."/>
            <person name="Jiang J.F."/>
            <person name="Wang Q."/>
            <person name="Zhang B."/>
            <person name="Ji P."/>
            <person name="Bell-Sakyi L."/>
            <person name="Cui X.M."/>
            <person name="Yuan T.T."/>
            <person name="Jiang B.G."/>
            <person name="Yang W.F."/>
            <person name="Lam T.T."/>
            <person name="Chang Q.C."/>
            <person name="Ding S.J."/>
            <person name="Wang X.J."/>
            <person name="Zhu J.G."/>
            <person name="Ruan X.D."/>
            <person name="Zhao L."/>
            <person name="Wei J.T."/>
            <person name="Ye R.Z."/>
            <person name="Que T.C."/>
            <person name="Du C.H."/>
            <person name="Zhou Y.H."/>
            <person name="Cheng J.X."/>
            <person name="Dai P.F."/>
            <person name="Guo W.B."/>
            <person name="Han X.H."/>
            <person name="Huang E.J."/>
            <person name="Li L.F."/>
            <person name="Wei W."/>
            <person name="Gao Y.C."/>
            <person name="Liu J.Z."/>
            <person name="Shao H.Z."/>
            <person name="Wang X."/>
            <person name="Wang C.C."/>
            <person name="Yang T.C."/>
            <person name="Huo Q.B."/>
            <person name="Li W."/>
            <person name="Chen H.Y."/>
            <person name="Chen S.E."/>
            <person name="Zhou L.G."/>
            <person name="Ni X.B."/>
            <person name="Tian J.H."/>
            <person name="Sheng Y."/>
            <person name="Liu T."/>
            <person name="Pan Y.S."/>
            <person name="Xia L.Y."/>
            <person name="Li J."/>
            <person name="Zhao F."/>
            <person name="Cao W.C."/>
        </authorList>
    </citation>
    <scope>NUCLEOTIDE SEQUENCE [LARGE SCALE GENOMIC DNA]</scope>
    <source>
        <strain evidence="1">HaeL-2018</strain>
    </source>
</reference>
<sequence length="155" mass="16382">MNPAFHQERRLARAKALHKAHASHPTTLYVEAAEYPDRAACVAVVVNSRGDSVASCSVSTPHPEVGEEVALTAAPVTAIISDSQTALRDFATGRVSPITARILQTAPTPPAHCPRLIWTPTHSSLPGNELANEVARDFCCRDASDAASPPRAGGR</sequence>
<dbReference type="EMBL" id="JABSTR010000011">
    <property type="protein sequence ID" value="KAH9381766.1"/>
    <property type="molecule type" value="Genomic_DNA"/>
</dbReference>
<proteinExistence type="predicted"/>
<name>A0A9J6GTD8_HAELO</name>
<evidence type="ECO:0008006" key="3">
    <source>
        <dbReference type="Google" id="ProtNLM"/>
    </source>
</evidence>
<keyword evidence="2" id="KW-1185">Reference proteome</keyword>
<dbReference type="SUPFAM" id="SSF53098">
    <property type="entry name" value="Ribonuclease H-like"/>
    <property type="match status" value="1"/>
</dbReference>
<comment type="caution">
    <text evidence="1">The sequence shown here is derived from an EMBL/GenBank/DDBJ whole genome shotgun (WGS) entry which is preliminary data.</text>
</comment>
<dbReference type="OrthoDB" id="6497161at2759"/>
<gene>
    <name evidence="1" type="ORF">HPB48_010585</name>
</gene>
<evidence type="ECO:0000313" key="1">
    <source>
        <dbReference type="EMBL" id="KAH9381766.1"/>
    </source>
</evidence>
<dbReference type="Proteomes" id="UP000821853">
    <property type="component" value="Chromosome 9"/>
</dbReference>
<dbReference type="VEuPathDB" id="VectorBase:HLOH_044280"/>
<evidence type="ECO:0000313" key="2">
    <source>
        <dbReference type="Proteomes" id="UP000821853"/>
    </source>
</evidence>
<protein>
    <recommendedName>
        <fullName evidence="3">RNase H type-1 domain-containing protein</fullName>
    </recommendedName>
</protein>
<dbReference type="OMA" id="RHEESWE"/>
<organism evidence="1 2">
    <name type="scientific">Haemaphysalis longicornis</name>
    <name type="common">Bush tick</name>
    <dbReference type="NCBI Taxonomy" id="44386"/>
    <lineage>
        <taxon>Eukaryota</taxon>
        <taxon>Metazoa</taxon>
        <taxon>Ecdysozoa</taxon>
        <taxon>Arthropoda</taxon>
        <taxon>Chelicerata</taxon>
        <taxon>Arachnida</taxon>
        <taxon>Acari</taxon>
        <taxon>Parasitiformes</taxon>
        <taxon>Ixodida</taxon>
        <taxon>Ixodoidea</taxon>
        <taxon>Ixodidae</taxon>
        <taxon>Haemaphysalinae</taxon>
        <taxon>Haemaphysalis</taxon>
    </lineage>
</organism>
<dbReference type="InterPro" id="IPR012337">
    <property type="entry name" value="RNaseH-like_sf"/>
</dbReference>
<dbReference type="AlphaFoldDB" id="A0A9J6GTD8"/>
<accession>A0A9J6GTD8</accession>